<dbReference type="AlphaFoldDB" id="A0AAD4GKM1"/>
<evidence type="ECO:0000313" key="2">
    <source>
        <dbReference type="Proteomes" id="UP001194468"/>
    </source>
</evidence>
<dbReference type="PANTHER" id="PTHR14187:SF5">
    <property type="entry name" value="HEAT SHOCK 70 KDA PROTEIN 12A"/>
    <property type="match status" value="1"/>
</dbReference>
<name>A0AAD4GKM1_BOLED</name>
<evidence type="ECO:0000313" key="1">
    <source>
        <dbReference type="EMBL" id="KAF8449367.1"/>
    </source>
</evidence>
<proteinExistence type="predicted"/>
<keyword evidence="2" id="KW-1185">Reference proteome</keyword>
<dbReference type="PANTHER" id="PTHR14187">
    <property type="entry name" value="ALPHA KINASE/ELONGATION FACTOR 2 KINASE"/>
    <property type="match status" value="1"/>
</dbReference>
<evidence type="ECO:0008006" key="3">
    <source>
        <dbReference type="Google" id="ProtNLM"/>
    </source>
</evidence>
<gene>
    <name evidence="1" type="ORF">L210DRAFT_3524673</name>
</gene>
<accession>A0AAD4GKM1</accession>
<dbReference type="Gene3D" id="3.30.420.40">
    <property type="match status" value="1"/>
</dbReference>
<dbReference type="CDD" id="cd10170">
    <property type="entry name" value="ASKHA_NBD_HSP70"/>
    <property type="match status" value="1"/>
</dbReference>
<dbReference type="Proteomes" id="UP001194468">
    <property type="component" value="Unassembled WGS sequence"/>
</dbReference>
<dbReference type="EMBL" id="WHUW01000003">
    <property type="protein sequence ID" value="KAF8449367.1"/>
    <property type="molecule type" value="Genomic_DNA"/>
</dbReference>
<organism evidence="1 2">
    <name type="scientific">Boletus edulis BED1</name>
    <dbReference type="NCBI Taxonomy" id="1328754"/>
    <lineage>
        <taxon>Eukaryota</taxon>
        <taxon>Fungi</taxon>
        <taxon>Dikarya</taxon>
        <taxon>Basidiomycota</taxon>
        <taxon>Agaricomycotina</taxon>
        <taxon>Agaricomycetes</taxon>
        <taxon>Agaricomycetidae</taxon>
        <taxon>Boletales</taxon>
        <taxon>Boletineae</taxon>
        <taxon>Boletaceae</taxon>
        <taxon>Boletoideae</taxon>
        <taxon>Boletus</taxon>
    </lineage>
</organism>
<sequence length="609" mass="68359">MSEPSSRFPVTGRTMLKRKEYAGLTRQLVLAFDIGTTYSGISYCILQPGEVPQPHGVMKYPGQGQIGDFKLPSVMYYDSKGNLKKVGYEALKDEVAEQAMTEGWVKLEWWKLHLRPKHLSSAHIKDNDIPPLPKGKSVVHVLKDFIEYLFRCAETYIQESYPRYIWLSVKDDIQFIFTHPNGWEGAQQQQIRRAIELAGLVPSIPEGRARVRFLTEGEAGLHFCIWDLFTSGVPDQAKYPQGQGVVVIDAGGGTLDLSVYSMKFDPTSFEEIAPAECRLQGSVFVTRRAKELLQRKLRGSRYSSPEMIDDITTTFDQTTKLHICDAKQPAYIKVGSLRENDPDHDIRAGKLRLSGQEVTKLFDDSISVVINAFEQQRSYATVPITMAFLIGGFGASDWLWSQLESYFKSQGIELCRPSRVHKAVPDGALSYLVDNLVKSRVARATYGTDFAALVDVDNPEHVSRKETWHMSATGLLVVPNAFRGIIRKGAQANEQKEFRCPFSYHGTVKSELGINQLSILCYRGNSSDPQWVDRDEGSFSTLCHVRFDLREAAKSLVPKRKLGGQVGFYYSLSVDVIISFGCTEFSAQVAWKVNGVETKSPAVIIYDEN</sequence>
<reference evidence="1" key="1">
    <citation type="submission" date="2019-10" db="EMBL/GenBank/DDBJ databases">
        <authorList>
            <consortium name="DOE Joint Genome Institute"/>
            <person name="Kuo A."/>
            <person name="Miyauchi S."/>
            <person name="Kiss E."/>
            <person name="Drula E."/>
            <person name="Kohler A."/>
            <person name="Sanchez-Garcia M."/>
            <person name="Andreopoulos B."/>
            <person name="Barry K.W."/>
            <person name="Bonito G."/>
            <person name="Buee M."/>
            <person name="Carver A."/>
            <person name="Chen C."/>
            <person name="Cichocki N."/>
            <person name="Clum A."/>
            <person name="Culley D."/>
            <person name="Crous P.W."/>
            <person name="Fauchery L."/>
            <person name="Girlanda M."/>
            <person name="Hayes R."/>
            <person name="Keri Z."/>
            <person name="LaButti K."/>
            <person name="Lipzen A."/>
            <person name="Lombard V."/>
            <person name="Magnuson J."/>
            <person name="Maillard F."/>
            <person name="Morin E."/>
            <person name="Murat C."/>
            <person name="Nolan M."/>
            <person name="Ohm R."/>
            <person name="Pangilinan J."/>
            <person name="Pereira M."/>
            <person name="Perotto S."/>
            <person name="Peter M."/>
            <person name="Riley R."/>
            <person name="Sitrit Y."/>
            <person name="Stielow B."/>
            <person name="Szollosi G."/>
            <person name="Zifcakova L."/>
            <person name="Stursova M."/>
            <person name="Spatafora J.W."/>
            <person name="Tedersoo L."/>
            <person name="Vaario L.-M."/>
            <person name="Yamada A."/>
            <person name="Yan M."/>
            <person name="Wang P."/>
            <person name="Xu J."/>
            <person name="Bruns T."/>
            <person name="Baldrian P."/>
            <person name="Vilgalys R."/>
            <person name="Henrissat B."/>
            <person name="Grigoriev I.V."/>
            <person name="Hibbett D."/>
            <person name="Nagy L.G."/>
            <person name="Martin F.M."/>
        </authorList>
    </citation>
    <scope>NUCLEOTIDE SEQUENCE</scope>
    <source>
        <strain evidence="1">BED1</strain>
    </source>
</reference>
<reference evidence="1" key="2">
    <citation type="journal article" date="2020" name="Nat. Commun.">
        <title>Large-scale genome sequencing of mycorrhizal fungi provides insights into the early evolution of symbiotic traits.</title>
        <authorList>
            <person name="Miyauchi S."/>
            <person name="Kiss E."/>
            <person name="Kuo A."/>
            <person name="Drula E."/>
            <person name="Kohler A."/>
            <person name="Sanchez-Garcia M."/>
            <person name="Morin E."/>
            <person name="Andreopoulos B."/>
            <person name="Barry K.W."/>
            <person name="Bonito G."/>
            <person name="Buee M."/>
            <person name="Carver A."/>
            <person name="Chen C."/>
            <person name="Cichocki N."/>
            <person name="Clum A."/>
            <person name="Culley D."/>
            <person name="Crous P.W."/>
            <person name="Fauchery L."/>
            <person name="Girlanda M."/>
            <person name="Hayes R.D."/>
            <person name="Keri Z."/>
            <person name="LaButti K."/>
            <person name="Lipzen A."/>
            <person name="Lombard V."/>
            <person name="Magnuson J."/>
            <person name="Maillard F."/>
            <person name="Murat C."/>
            <person name="Nolan M."/>
            <person name="Ohm R.A."/>
            <person name="Pangilinan J."/>
            <person name="Pereira M.F."/>
            <person name="Perotto S."/>
            <person name="Peter M."/>
            <person name="Pfister S."/>
            <person name="Riley R."/>
            <person name="Sitrit Y."/>
            <person name="Stielow J.B."/>
            <person name="Szollosi G."/>
            <person name="Zifcakova L."/>
            <person name="Stursova M."/>
            <person name="Spatafora J.W."/>
            <person name="Tedersoo L."/>
            <person name="Vaario L.M."/>
            <person name="Yamada A."/>
            <person name="Yan M."/>
            <person name="Wang P."/>
            <person name="Xu J."/>
            <person name="Bruns T."/>
            <person name="Baldrian P."/>
            <person name="Vilgalys R."/>
            <person name="Dunand C."/>
            <person name="Henrissat B."/>
            <person name="Grigoriev I.V."/>
            <person name="Hibbett D."/>
            <person name="Nagy L.G."/>
            <person name="Martin F.M."/>
        </authorList>
    </citation>
    <scope>NUCLEOTIDE SEQUENCE</scope>
    <source>
        <strain evidence="1">BED1</strain>
    </source>
</reference>
<dbReference type="SUPFAM" id="SSF53067">
    <property type="entry name" value="Actin-like ATPase domain"/>
    <property type="match status" value="2"/>
</dbReference>
<dbReference type="InterPro" id="IPR043129">
    <property type="entry name" value="ATPase_NBD"/>
</dbReference>
<protein>
    <recommendedName>
        <fullName evidence="3">Hsp70 family chaperone</fullName>
    </recommendedName>
</protein>
<comment type="caution">
    <text evidence="1">The sequence shown here is derived from an EMBL/GenBank/DDBJ whole genome shotgun (WGS) entry which is preliminary data.</text>
</comment>